<name>A0AAW9QV68_9CHRO</name>
<evidence type="ECO:0000256" key="6">
    <source>
        <dbReference type="ARBA" id="ARBA00023136"/>
    </source>
</evidence>
<keyword evidence="7" id="KW-0131">Cell cycle</keyword>
<comment type="catalytic activity">
    <reaction evidence="7">
        <text>UDP-N-acetyl-alpha-D-muramoyl-L-alanyl-gamma-D-glutamyl-meso-2,6-diaminopimeloyl-D-alanyl-D-alanine + di-trans,octa-cis-undecaprenyl phosphate = di-trans,octa-cis-undecaprenyl diphospho-N-acetyl-alpha-D-muramoyl-L-alanyl-D-glutamyl-meso-2,6-diaminopimeloyl-D-alanyl-D-alanine + UMP</text>
        <dbReference type="Rhea" id="RHEA:28386"/>
        <dbReference type="ChEBI" id="CHEBI:57865"/>
        <dbReference type="ChEBI" id="CHEBI:60392"/>
        <dbReference type="ChEBI" id="CHEBI:61386"/>
        <dbReference type="ChEBI" id="CHEBI:61387"/>
        <dbReference type="EC" id="2.7.8.13"/>
    </reaction>
</comment>
<comment type="subcellular location">
    <subcellularLocation>
        <location evidence="7">Cell membrane</location>
        <topology evidence="7">Multi-pass membrane protein</topology>
    </subcellularLocation>
    <subcellularLocation>
        <location evidence="1">Membrane</location>
        <topology evidence="1">Multi-pass membrane protein</topology>
    </subcellularLocation>
</comment>
<dbReference type="Proteomes" id="UP001328733">
    <property type="component" value="Unassembled WGS sequence"/>
</dbReference>
<feature type="transmembrane region" description="Helical" evidence="7">
    <location>
        <begin position="336"/>
        <end position="353"/>
    </location>
</feature>
<keyword evidence="7" id="KW-0132">Cell division</keyword>
<feature type="binding site" evidence="9">
    <location>
        <position position="200"/>
    </location>
    <ligand>
        <name>Mg(2+)</name>
        <dbReference type="ChEBI" id="CHEBI:18420"/>
    </ligand>
</feature>
<dbReference type="GO" id="GO:0008360">
    <property type="term" value="P:regulation of cell shape"/>
    <property type="evidence" value="ECO:0007669"/>
    <property type="project" value="UniProtKB-KW"/>
</dbReference>
<comment type="function">
    <text evidence="7">Catalyzes the initial step of the lipid cycle reactions in the biosynthesis of the cell wall peptidoglycan: transfers peptidoglycan precursor phospho-MurNAc-pentapeptide from UDP-MurNAc-pentapeptide onto the lipid carrier undecaprenyl phosphate, yielding undecaprenyl-pyrophosphoryl-MurNAc-pentapeptide, known as lipid I.</text>
</comment>
<keyword evidence="7" id="KW-1003">Cell membrane</keyword>
<keyword evidence="7 9" id="KW-0460">Magnesium</keyword>
<comment type="similarity">
    <text evidence="2 7">Belongs to the glycosyltransferase 4 family. MraY subfamily.</text>
</comment>
<evidence type="ECO:0000256" key="5">
    <source>
        <dbReference type="ARBA" id="ARBA00022989"/>
    </source>
</evidence>
<dbReference type="GO" id="GO:0008963">
    <property type="term" value="F:phospho-N-acetylmuramoyl-pentapeptide-transferase activity"/>
    <property type="evidence" value="ECO:0007669"/>
    <property type="project" value="UniProtKB-UniRule"/>
</dbReference>
<feature type="transmembrane region" description="Helical" evidence="7">
    <location>
        <begin position="231"/>
        <end position="247"/>
    </location>
</feature>
<dbReference type="GO" id="GO:0005886">
    <property type="term" value="C:plasma membrane"/>
    <property type="evidence" value="ECO:0007669"/>
    <property type="project" value="UniProtKB-SubCell"/>
</dbReference>
<feature type="transmembrane region" description="Helical" evidence="7">
    <location>
        <begin position="44"/>
        <end position="62"/>
    </location>
</feature>
<dbReference type="PROSITE" id="PS01348">
    <property type="entry name" value="MRAY_2"/>
    <property type="match status" value="1"/>
</dbReference>
<keyword evidence="6 7" id="KW-0472">Membrane</keyword>
<evidence type="ECO:0000256" key="3">
    <source>
        <dbReference type="ARBA" id="ARBA00022679"/>
    </source>
</evidence>
<dbReference type="InterPro" id="IPR018480">
    <property type="entry name" value="PNAcMuramoyl-5peptid_Trfase_CS"/>
</dbReference>
<comment type="caution">
    <text evidence="10">The sequence shown here is derived from an EMBL/GenBank/DDBJ whole genome shotgun (WGS) entry which is preliminary data.</text>
</comment>
<dbReference type="PANTHER" id="PTHR22926:SF5">
    <property type="entry name" value="PHOSPHO-N-ACETYLMURAMOYL-PENTAPEPTIDE-TRANSFERASE HOMOLOG"/>
    <property type="match status" value="1"/>
</dbReference>
<feature type="transmembrane region" description="Helical" evidence="7">
    <location>
        <begin position="83"/>
        <end position="105"/>
    </location>
</feature>
<dbReference type="PANTHER" id="PTHR22926">
    <property type="entry name" value="PHOSPHO-N-ACETYLMURAMOYL-PENTAPEPTIDE-TRANSFERASE"/>
    <property type="match status" value="1"/>
</dbReference>
<dbReference type="GO" id="GO:0071555">
    <property type="term" value="P:cell wall organization"/>
    <property type="evidence" value="ECO:0007669"/>
    <property type="project" value="UniProtKB-KW"/>
</dbReference>
<evidence type="ECO:0000256" key="2">
    <source>
        <dbReference type="ARBA" id="ARBA00005583"/>
    </source>
</evidence>
<keyword evidence="7 9" id="KW-0479">Metal-binding</keyword>
<dbReference type="AlphaFoldDB" id="A0AAW9QV68"/>
<accession>A0AAW9QV68</accession>
<evidence type="ECO:0000256" key="9">
    <source>
        <dbReference type="PIRSR" id="PIRSR600715-1"/>
    </source>
</evidence>
<reference evidence="10 11" key="1">
    <citation type="submission" date="2024-01" db="EMBL/GenBank/DDBJ databases">
        <title>Genomic insights into the taxonomy and metabolism of the cyanobacterium Pannus brasiliensis CCIBt3594.</title>
        <authorList>
            <person name="Machado M."/>
            <person name="Botero N.B."/>
            <person name="Andreote A.P.D."/>
            <person name="Feitosa A.M.T."/>
            <person name="Popin R."/>
            <person name="Sivonen K."/>
            <person name="Fiore M.F."/>
        </authorList>
    </citation>
    <scope>NUCLEOTIDE SEQUENCE [LARGE SCALE GENOMIC DNA]</scope>
    <source>
        <strain evidence="10 11">CCIBt3594</strain>
    </source>
</reference>
<evidence type="ECO:0000256" key="4">
    <source>
        <dbReference type="ARBA" id="ARBA00022692"/>
    </source>
</evidence>
<dbReference type="EMBL" id="JBAFSM010000022">
    <property type="protein sequence ID" value="MEG3437992.1"/>
    <property type="molecule type" value="Genomic_DNA"/>
</dbReference>
<keyword evidence="7" id="KW-0573">Peptidoglycan synthesis</keyword>
<protein>
    <recommendedName>
        <fullName evidence="7 8">Phospho-N-acetylmuramoyl-pentapeptide-transferase</fullName>
        <ecNumber evidence="7 8">2.7.8.13</ecNumber>
    </recommendedName>
    <alternativeName>
        <fullName evidence="7">UDP-MurNAc-pentapeptide phosphotransferase</fullName>
    </alternativeName>
</protein>
<sequence length="355" mass="37816">MNAKIFSPSIWKQPTGTQLLILLIALLCLLVVFCKGQVALLPYLLVSSIVSGGLGFSVVPVLRRLKAGQIVREDGPQAHLKKGGTPTMGGIFFVPVAVIVAILWSRFDAEVIAVSLLTLAYAGIGWLDDWKILRRKSNKGISPRTKLILQISGAVLFCIWMLVHGVSTDVILPGGWILPLGLLFWALAGFVMVAESNATNLTDGVDGLAGGTASIAFLGLGIIVAPEHPDLALFCACFSGACLGFILHNRNPAKVFMGDTGSLALGGALAAVGLVSGNLWGLFLISGLFFLESLSVIAQVTYYKATKDESGQGKRLLKMAPFHHHLELSGWTETRIVGVFYLVNALLCVLAIYSS</sequence>
<proteinExistence type="inferred from homology"/>
<feature type="transmembrane region" description="Helical" evidence="7">
    <location>
        <begin position="268"/>
        <end position="291"/>
    </location>
</feature>
<dbReference type="RefSeq" id="WP_332865476.1">
    <property type="nucleotide sequence ID" value="NZ_JBAFSM010000022.1"/>
</dbReference>
<comment type="cofactor">
    <cofactor evidence="7 9">
        <name>Mg(2+)</name>
        <dbReference type="ChEBI" id="CHEBI:18420"/>
    </cofactor>
</comment>
<dbReference type="GO" id="GO:0009252">
    <property type="term" value="P:peptidoglycan biosynthetic process"/>
    <property type="evidence" value="ECO:0007669"/>
    <property type="project" value="UniProtKB-UniRule"/>
</dbReference>
<dbReference type="CDD" id="cd06852">
    <property type="entry name" value="GT_MraY"/>
    <property type="match status" value="1"/>
</dbReference>
<keyword evidence="7" id="KW-0133">Cell shape</keyword>
<dbReference type="EC" id="2.7.8.13" evidence="7 8"/>
<feature type="transmembrane region" description="Helical" evidence="7">
    <location>
        <begin position="111"/>
        <end position="127"/>
    </location>
</feature>
<dbReference type="Pfam" id="PF00953">
    <property type="entry name" value="Glycos_transf_4"/>
    <property type="match status" value="1"/>
</dbReference>
<keyword evidence="3 7" id="KW-0808">Transferase</keyword>
<organism evidence="10 11">
    <name type="scientific">Pannus brasiliensis CCIBt3594</name>
    <dbReference type="NCBI Taxonomy" id="1427578"/>
    <lineage>
        <taxon>Bacteria</taxon>
        <taxon>Bacillati</taxon>
        <taxon>Cyanobacteriota</taxon>
        <taxon>Cyanophyceae</taxon>
        <taxon>Oscillatoriophycideae</taxon>
        <taxon>Chroococcales</taxon>
        <taxon>Microcystaceae</taxon>
        <taxon>Pannus</taxon>
    </lineage>
</organism>
<gene>
    <name evidence="7 10" type="primary">mraY</name>
    <name evidence="10" type="ORF">V0288_12760</name>
</gene>
<dbReference type="InterPro" id="IPR003524">
    <property type="entry name" value="PNAcMuramoyl-5peptid_Trfase"/>
</dbReference>
<feature type="transmembrane region" description="Helical" evidence="7">
    <location>
        <begin position="147"/>
        <end position="163"/>
    </location>
</feature>
<comment type="pathway">
    <text evidence="7">Cell wall biogenesis; peptidoglycan biosynthesis.</text>
</comment>
<dbReference type="GO" id="GO:0051301">
    <property type="term" value="P:cell division"/>
    <property type="evidence" value="ECO:0007669"/>
    <property type="project" value="UniProtKB-KW"/>
</dbReference>
<evidence type="ECO:0000256" key="1">
    <source>
        <dbReference type="ARBA" id="ARBA00004141"/>
    </source>
</evidence>
<keyword evidence="4 7" id="KW-0812">Transmembrane</keyword>
<evidence type="ECO:0000256" key="7">
    <source>
        <dbReference type="HAMAP-Rule" id="MF_00038"/>
    </source>
</evidence>
<dbReference type="GO" id="GO:0046872">
    <property type="term" value="F:metal ion binding"/>
    <property type="evidence" value="ECO:0007669"/>
    <property type="project" value="UniProtKB-KW"/>
</dbReference>
<feature type="transmembrane region" description="Helical" evidence="7">
    <location>
        <begin position="175"/>
        <end position="193"/>
    </location>
</feature>
<keyword evidence="7" id="KW-0961">Cell wall biogenesis/degradation</keyword>
<dbReference type="NCBIfam" id="TIGR00445">
    <property type="entry name" value="mraY"/>
    <property type="match status" value="1"/>
</dbReference>
<keyword evidence="5 7" id="KW-1133">Transmembrane helix</keyword>
<evidence type="ECO:0000256" key="8">
    <source>
        <dbReference type="NCBIfam" id="TIGR00445"/>
    </source>
</evidence>
<dbReference type="HAMAP" id="MF_00038">
    <property type="entry name" value="MraY"/>
    <property type="match status" value="1"/>
</dbReference>
<dbReference type="InterPro" id="IPR000715">
    <property type="entry name" value="Glycosyl_transferase_4"/>
</dbReference>
<dbReference type="PROSITE" id="PS01347">
    <property type="entry name" value="MRAY_1"/>
    <property type="match status" value="1"/>
</dbReference>
<evidence type="ECO:0000313" key="10">
    <source>
        <dbReference type="EMBL" id="MEG3437992.1"/>
    </source>
</evidence>
<feature type="binding site" evidence="9">
    <location>
        <position position="259"/>
    </location>
    <ligand>
        <name>Mg(2+)</name>
        <dbReference type="ChEBI" id="CHEBI:18420"/>
    </ligand>
</feature>
<feature type="transmembrane region" description="Helical" evidence="7">
    <location>
        <begin position="205"/>
        <end position="225"/>
    </location>
</feature>
<keyword evidence="11" id="KW-1185">Reference proteome</keyword>
<evidence type="ECO:0000313" key="11">
    <source>
        <dbReference type="Proteomes" id="UP001328733"/>
    </source>
</evidence>